<dbReference type="Pfam" id="PF03258">
    <property type="entry name" value="Baculo_FP"/>
    <property type="match status" value="1"/>
</dbReference>
<feature type="coiled-coil region" evidence="1">
    <location>
        <begin position="126"/>
        <end position="174"/>
    </location>
</feature>
<evidence type="ECO:0000313" key="5">
    <source>
        <dbReference type="Proteomes" id="UP000691718"/>
    </source>
</evidence>
<comment type="caution">
    <text evidence="4">The sequence shown here is derived from an EMBL/GenBank/DDBJ whole genome shotgun (WGS) entry which is preliminary data.</text>
</comment>
<evidence type="ECO:0000259" key="3">
    <source>
        <dbReference type="Pfam" id="PF25298"/>
    </source>
</evidence>
<dbReference type="InterPro" id="IPR057251">
    <property type="entry name" value="FP_C"/>
</dbReference>
<organism evidence="4 5">
    <name type="scientific">Parnassius apollo</name>
    <name type="common">Apollo butterfly</name>
    <name type="synonym">Papilio apollo</name>
    <dbReference type="NCBI Taxonomy" id="110799"/>
    <lineage>
        <taxon>Eukaryota</taxon>
        <taxon>Metazoa</taxon>
        <taxon>Ecdysozoa</taxon>
        <taxon>Arthropoda</taxon>
        <taxon>Hexapoda</taxon>
        <taxon>Insecta</taxon>
        <taxon>Pterygota</taxon>
        <taxon>Neoptera</taxon>
        <taxon>Endopterygota</taxon>
        <taxon>Lepidoptera</taxon>
        <taxon>Glossata</taxon>
        <taxon>Ditrysia</taxon>
        <taxon>Papilionoidea</taxon>
        <taxon>Papilionidae</taxon>
        <taxon>Parnassiinae</taxon>
        <taxon>Parnassini</taxon>
        <taxon>Parnassius</taxon>
        <taxon>Parnassius</taxon>
    </lineage>
</organism>
<dbReference type="EMBL" id="CAJQZP010001218">
    <property type="protein sequence ID" value="CAG5031522.1"/>
    <property type="molecule type" value="Genomic_DNA"/>
</dbReference>
<dbReference type="AlphaFoldDB" id="A0A8S3XLT7"/>
<dbReference type="OrthoDB" id="2123493at2759"/>
<feature type="domain" description="FP protein C-terminal" evidence="3">
    <location>
        <begin position="275"/>
        <end position="324"/>
    </location>
</feature>
<sequence length="332" mass="37647">MPKCDNCDKLIAKKSTILECNTCSKTVHATQACTRLTSKQLAALRNTENLEWTCEVCRRETPRQRSFVIQEEEEEDDEELLLTQGTDSGSNAMKKLLSDISFEVKKAVKKEIGSVNEALSSCCQKMDGIMDTLATISGKIKELENKNTYLTNQNKHLELKIDAMEQYIGNLEQKQLNNTFEVAGVPEIKDENTEIILNTLATKLNIVKKEITTVKRLKGKNGKEGVIQVSFKQEEQVDQWIKAARKVTILAEDIVSCPDPATARTKIMIRRALSSANKTLLWQAKQKLKVTYKYIWFQGGRILVRKNDNDKPVIIRNLSDIDKMAVEHIVSR</sequence>
<dbReference type="Pfam" id="PF25298">
    <property type="entry name" value="Baculo_FP_2nd"/>
    <property type="match status" value="1"/>
</dbReference>
<dbReference type="InterPro" id="IPR004941">
    <property type="entry name" value="FP_N"/>
</dbReference>
<accession>A0A8S3XLT7</accession>
<gene>
    <name evidence="4" type="ORF">PAPOLLO_LOCUS19727</name>
</gene>
<keyword evidence="1" id="KW-0175">Coiled coil</keyword>
<keyword evidence="5" id="KW-1185">Reference proteome</keyword>
<evidence type="ECO:0000259" key="2">
    <source>
        <dbReference type="Pfam" id="PF03258"/>
    </source>
</evidence>
<protein>
    <submittedName>
        <fullName evidence="4">(apollo) hypothetical protein</fullName>
    </submittedName>
</protein>
<name>A0A8S3XLT7_PARAO</name>
<feature type="domain" description="FP protein N-terminal" evidence="2">
    <location>
        <begin position="177"/>
        <end position="269"/>
    </location>
</feature>
<evidence type="ECO:0000313" key="4">
    <source>
        <dbReference type="EMBL" id="CAG5031522.1"/>
    </source>
</evidence>
<proteinExistence type="predicted"/>
<dbReference type="CDD" id="cd15489">
    <property type="entry name" value="PHD_SF"/>
    <property type="match status" value="1"/>
</dbReference>
<dbReference type="Proteomes" id="UP000691718">
    <property type="component" value="Unassembled WGS sequence"/>
</dbReference>
<evidence type="ECO:0000256" key="1">
    <source>
        <dbReference type="SAM" id="Coils"/>
    </source>
</evidence>
<reference evidence="4" key="1">
    <citation type="submission" date="2021-04" db="EMBL/GenBank/DDBJ databases">
        <authorList>
            <person name="Tunstrom K."/>
        </authorList>
    </citation>
    <scope>NUCLEOTIDE SEQUENCE</scope>
</reference>